<dbReference type="WBParaSite" id="PDA_v2.g28778.t1">
    <property type="protein sequence ID" value="PDA_v2.g28778.t1"/>
    <property type="gene ID" value="PDA_v2.g28778"/>
</dbReference>
<evidence type="ECO:0000256" key="1">
    <source>
        <dbReference type="SAM" id="SignalP"/>
    </source>
</evidence>
<dbReference type="PANTHER" id="PTHR31013:SF2">
    <property type="entry name" value="THAUMATIN-LIKE PROTEIN"/>
    <property type="match status" value="1"/>
</dbReference>
<dbReference type="InterPro" id="IPR037176">
    <property type="entry name" value="Osmotin/thaumatin-like_sf"/>
</dbReference>
<dbReference type="SUPFAM" id="SSF49870">
    <property type="entry name" value="Osmotin, thaumatin-like protein"/>
    <property type="match status" value="1"/>
</dbReference>
<dbReference type="InterPro" id="IPR001938">
    <property type="entry name" value="Thaumatin"/>
</dbReference>
<dbReference type="Proteomes" id="UP000887578">
    <property type="component" value="Unplaced"/>
</dbReference>
<protein>
    <submittedName>
        <fullName evidence="3">Thaumatin-like protein</fullName>
    </submittedName>
</protein>
<feature type="chain" id="PRO_5037115338" evidence="1">
    <location>
        <begin position="19"/>
        <end position="146"/>
    </location>
</feature>
<evidence type="ECO:0000313" key="2">
    <source>
        <dbReference type="Proteomes" id="UP000887578"/>
    </source>
</evidence>
<sequence length="146" mass="15754">MLTKQLFLLFATFMVLEASTVNFNNRCGYGIDVVRTANGQAPVSECNLGPGGSCSKNYGSNGMNFKNGWNGKTLAEFSFNSWNGQDFYDLSVIVGYDTPMQIIPSNGGPTVTCKSPQCPDAYLFPSDDTKTHGTQTGGTFTVNFCP</sequence>
<dbReference type="PROSITE" id="PS51367">
    <property type="entry name" value="THAUMATIN_2"/>
    <property type="match status" value="1"/>
</dbReference>
<name>A0A914QC11_9BILA</name>
<keyword evidence="1" id="KW-0732">Signal</keyword>
<dbReference type="Pfam" id="PF00314">
    <property type="entry name" value="Thaumatin"/>
    <property type="match status" value="1"/>
</dbReference>
<keyword evidence="2" id="KW-1185">Reference proteome</keyword>
<organism evidence="2 3">
    <name type="scientific">Panagrolaimus davidi</name>
    <dbReference type="NCBI Taxonomy" id="227884"/>
    <lineage>
        <taxon>Eukaryota</taxon>
        <taxon>Metazoa</taxon>
        <taxon>Ecdysozoa</taxon>
        <taxon>Nematoda</taxon>
        <taxon>Chromadorea</taxon>
        <taxon>Rhabditida</taxon>
        <taxon>Tylenchina</taxon>
        <taxon>Panagrolaimomorpha</taxon>
        <taxon>Panagrolaimoidea</taxon>
        <taxon>Panagrolaimidae</taxon>
        <taxon>Panagrolaimus</taxon>
    </lineage>
</organism>
<proteinExistence type="predicted"/>
<dbReference type="SMART" id="SM00205">
    <property type="entry name" value="THN"/>
    <property type="match status" value="1"/>
</dbReference>
<dbReference type="Gene3D" id="2.60.110.10">
    <property type="entry name" value="Thaumatin"/>
    <property type="match status" value="1"/>
</dbReference>
<reference evidence="3" key="1">
    <citation type="submission" date="2022-11" db="UniProtKB">
        <authorList>
            <consortium name="WormBaseParasite"/>
        </authorList>
    </citation>
    <scope>IDENTIFICATION</scope>
</reference>
<accession>A0A914QC11</accession>
<evidence type="ECO:0000313" key="3">
    <source>
        <dbReference type="WBParaSite" id="PDA_v2.g28778.t1"/>
    </source>
</evidence>
<feature type="signal peptide" evidence="1">
    <location>
        <begin position="1"/>
        <end position="18"/>
    </location>
</feature>
<dbReference type="AlphaFoldDB" id="A0A914QC11"/>
<dbReference type="PANTHER" id="PTHR31013">
    <property type="entry name" value="THAUMATIN FAMILY PROTEIN-RELATED"/>
    <property type="match status" value="1"/>
</dbReference>